<evidence type="ECO:0008006" key="3">
    <source>
        <dbReference type="Google" id="ProtNLM"/>
    </source>
</evidence>
<organism evidence="1 2">
    <name type="scientific">Trifolium medium</name>
    <dbReference type="NCBI Taxonomy" id="97028"/>
    <lineage>
        <taxon>Eukaryota</taxon>
        <taxon>Viridiplantae</taxon>
        <taxon>Streptophyta</taxon>
        <taxon>Embryophyta</taxon>
        <taxon>Tracheophyta</taxon>
        <taxon>Spermatophyta</taxon>
        <taxon>Magnoliopsida</taxon>
        <taxon>eudicotyledons</taxon>
        <taxon>Gunneridae</taxon>
        <taxon>Pentapetalae</taxon>
        <taxon>rosids</taxon>
        <taxon>fabids</taxon>
        <taxon>Fabales</taxon>
        <taxon>Fabaceae</taxon>
        <taxon>Papilionoideae</taxon>
        <taxon>50 kb inversion clade</taxon>
        <taxon>NPAAA clade</taxon>
        <taxon>Hologalegina</taxon>
        <taxon>IRL clade</taxon>
        <taxon>Trifolieae</taxon>
        <taxon>Trifolium</taxon>
    </lineage>
</organism>
<sequence length="32" mass="3443">MHKFPYASAVGSLMYAQVCTRPDLAFIVGVLG</sequence>
<dbReference type="EMBL" id="LXQA011349461">
    <property type="protein sequence ID" value="MCI94187.1"/>
    <property type="molecule type" value="Genomic_DNA"/>
</dbReference>
<dbReference type="Proteomes" id="UP000265520">
    <property type="component" value="Unassembled WGS sequence"/>
</dbReference>
<proteinExistence type="predicted"/>
<comment type="caution">
    <text evidence="1">The sequence shown here is derived from an EMBL/GenBank/DDBJ whole genome shotgun (WGS) entry which is preliminary data.</text>
</comment>
<keyword evidence="2" id="KW-1185">Reference proteome</keyword>
<reference evidence="1 2" key="1">
    <citation type="journal article" date="2018" name="Front. Plant Sci.">
        <title>Red Clover (Trifolium pratense) and Zigzag Clover (T. medium) - A Picture of Genomic Similarities and Differences.</title>
        <authorList>
            <person name="Dluhosova J."/>
            <person name="Istvanek J."/>
            <person name="Nedelnik J."/>
            <person name="Repkova J."/>
        </authorList>
    </citation>
    <scope>NUCLEOTIDE SEQUENCE [LARGE SCALE GENOMIC DNA]</scope>
    <source>
        <strain evidence="2">cv. 10/8</strain>
        <tissue evidence="1">Leaf</tissue>
    </source>
</reference>
<protein>
    <recommendedName>
        <fullName evidence="3">Gag-pol polyprotein</fullName>
    </recommendedName>
</protein>
<feature type="non-terminal residue" evidence="1">
    <location>
        <position position="32"/>
    </location>
</feature>
<dbReference type="AlphaFoldDB" id="A0A392W1M8"/>
<accession>A0A392W1M8</accession>
<name>A0A392W1M8_9FABA</name>
<evidence type="ECO:0000313" key="2">
    <source>
        <dbReference type="Proteomes" id="UP000265520"/>
    </source>
</evidence>
<evidence type="ECO:0000313" key="1">
    <source>
        <dbReference type="EMBL" id="MCI94187.1"/>
    </source>
</evidence>